<evidence type="ECO:0000313" key="4">
    <source>
        <dbReference type="Proteomes" id="UP001595075"/>
    </source>
</evidence>
<dbReference type="EMBL" id="JAZHXI010000017">
    <property type="protein sequence ID" value="KAL2062145.1"/>
    <property type="molecule type" value="Genomic_DNA"/>
</dbReference>
<accession>A0ABR4BWW6</accession>
<dbReference type="Pfam" id="PF12138">
    <property type="entry name" value="Spherulin4"/>
    <property type="match status" value="1"/>
</dbReference>
<proteinExistence type="predicted"/>
<protein>
    <submittedName>
        <fullName evidence="3">Uncharacterized protein</fullName>
    </submittedName>
</protein>
<dbReference type="InterPro" id="IPR021986">
    <property type="entry name" value="Spherulin4"/>
</dbReference>
<comment type="caution">
    <text evidence="3">The sequence shown here is derived from an EMBL/GenBank/DDBJ whole genome shotgun (WGS) entry which is preliminary data.</text>
</comment>
<organism evidence="3 4">
    <name type="scientific">Oculimacula yallundae</name>
    <dbReference type="NCBI Taxonomy" id="86028"/>
    <lineage>
        <taxon>Eukaryota</taxon>
        <taxon>Fungi</taxon>
        <taxon>Dikarya</taxon>
        <taxon>Ascomycota</taxon>
        <taxon>Pezizomycotina</taxon>
        <taxon>Leotiomycetes</taxon>
        <taxon>Helotiales</taxon>
        <taxon>Ploettnerulaceae</taxon>
        <taxon>Oculimacula</taxon>
    </lineage>
</organism>
<dbReference type="SUPFAM" id="SSF52266">
    <property type="entry name" value="SGNH hydrolase"/>
    <property type="match status" value="1"/>
</dbReference>
<feature type="chain" id="PRO_5046263609" evidence="2">
    <location>
        <begin position="20"/>
        <end position="1115"/>
    </location>
</feature>
<sequence>MAQWLCLVVLASVTSFAAASDGRGFSQSSANRGNATLFTRDGNNFNQEDLSFITRMAAIGDSYSAGIGAGNKLGTAWDFMNPDGDYSCSRYDHSYPSLVNLDERLGDHTKRKFQFKSCSGAVIRGNDVELTNILNQCIFQWAVLTPIQTLEAKGIIKVDPAYKFLKFLDISVYGRGCEGQMDVSQALIDGSEFSASLDSVISAAKAKLGTGGMIYYTGYAKFWAADLTSACDKVSWGTWLHKAENMWEPYQKLTTSHRRRMNALVDAVNDKLSAAVARAGPNVVFIDYDAYLTKAKGHFCEAGVDETPTSGETWNDNLFFKLDSGVQGSSPWKRDSATDVLTGTFKGYMEVMVQLTIMLDHQSRLLVEDVIHVDDSNSLMNEEKSSSSVGELLVDYFPNFLPDGYGRVFHPQKILHEIIAQVIIKEMGTTNLLSNGFPEITDDLDIASCPYNPSTPSGGGQQMAMASYTNPIGDADAWRRLISYDSNKLSILVANSLNGPDYVVNSGWTTVIEGASKSGKTIIGYVRTGYLSVSTHKFKTRLGSRDLADWTSQIEQDIDMWYTLYPSIGGIFFDEGWPECGPDNIYAKLYTHINAYTKRQHPGAYTVLNPGSPMAQCFEDTMDTLLTFESSYEAYKTAYVENDWVPKDNRKIWHIVYNVTQDKIAEVSALSLARHAGYLEMTNDVNPPNPYDNVPDDAYMAAAMSTMQGGKVRKDAATSVGGSYVAGVDATVIASDYTSVTITWPPVANALGYAVFQNDKLVMEMPAFFTRATVGMLKPGTSGLAFEVKSILSSGSGGVSKPVTAKTTFLPNGNSIINVKYVKNGAQVVYTAEILVPYAAVRLFIAGPHKAVGASKGWPINAGMSIPELLEDTLPRAQHKLVSYMVEGNDFYSPFFSYSGAFVEGGKANADWAWTQLGVAPQFQSGYTYTWTVPIGGTDALLGDWVVQGEGYAPGKTVFGGSLRSYKCDGQPCDENEAYDCKGSSLCTTPGLLGWCDHAVNNLIRTDDPTYGTSSGAKSGGCWGDGTRFCGIILQGARTDCTMSGNDMWKAYQAIRKFGGCSRCGSYHLPTGCLLTINYVSKCDDYSQLSEFSSFRSADNSTTSNSTSENSIVGE</sequence>
<dbReference type="Gene3D" id="3.40.50.1110">
    <property type="entry name" value="SGNH hydrolase"/>
    <property type="match status" value="2"/>
</dbReference>
<keyword evidence="2" id="KW-0732">Signal</keyword>
<evidence type="ECO:0000313" key="3">
    <source>
        <dbReference type="EMBL" id="KAL2062145.1"/>
    </source>
</evidence>
<keyword evidence="4" id="KW-1185">Reference proteome</keyword>
<evidence type="ECO:0000256" key="1">
    <source>
        <dbReference type="SAM" id="MobiDB-lite"/>
    </source>
</evidence>
<dbReference type="Pfam" id="PF15474">
    <property type="entry name" value="MU117"/>
    <property type="match status" value="1"/>
</dbReference>
<dbReference type="Proteomes" id="UP001595075">
    <property type="component" value="Unassembled WGS sequence"/>
</dbReference>
<feature type="region of interest" description="Disordered" evidence="1">
    <location>
        <begin position="1096"/>
        <end position="1115"/>
    </location>
</feature>
<dbReference type="PANTHER" id="PTHR35040">
    <property type="match status" value="1"/>
</dbReference>
<dbReference type="InterPro" id="IPR036514">
    <property type="entry name" value="SGNH_hydro_sf"/>
</dbReference>
<gene>
    <name evidence="3" type="ORF">VTL71DRAFT_6411</name>
</gene>
<evidence type="ECO:0000256" key="2">
    <source>
        <dbReference type="SAM" id="SignalP"/>
    </source>
</evidence>
<name>A0ABR4BWW6_9HELO</name>
<feature type="signal peptide" evidence="2">
    <location>
        <begin position="1"/>
        <end position="19"/>
    </location>
</feature>
<reference evidence="3 4" key="1">
    <citation type="journal article" date="2024" name="Commun. Biol.">
        <title>Comparative genomic analysis of thermophilic fungi reveals convergent evolutionary adaptations and gene losses.</title>
        <authorList>
            <person name="Steindorff A.S."/>
            <person name="Aguilar-Pontes M.V."/>
            <person name="Robinson A.J."/>
            <person name="Andreopoulos B."/>
            <person name="LaButti K."/>
            <person name="Kuo A."/>
            <person name="Mondo S."/>
            <person name="Riley R."/>
            <person name="Otillar R."/>
            <person name="Haridas S."/>
            <person name="Lipzen A."/>
            <person name="Grimwood J."/>
            <person name="Schmutz J."/>
            <person name="Clum A."/>
            <person name="Reid I.D."/>
            <person name="Moisan M.C."/>
            <person name="Butler G."/>
            <person name="Nguyen T.T.M."/>
            <person name="Dewar K."/>
            <person name="Conant G."/>
            <person name="Drula E."/>
            <person name="Henrissat B."/>
            <person name="Hansel C."/>
            <person name="Singer S."/>
            <person name="Hutchinson M.I."/>
            <person name="de Vries R.P."/>
            <person name="Natvig D.O."/>
            <person name="Powell A.J."/>
            <person name="Tsang A."/>
            <person name="Grigoriev I.V."/>
        </authorList>
    </citation>
    <scope>NUCLEOTIDE SEQUENCE [LARGE SCALE GENOMIC DNA]</scope>
    <source>
        <strain evidence="3 4">CBS 494.80</strain>
    </source>
</reference>
<dbReference type="PANTHER" id="PTHR35040:SF7">
    <property type="entry name" value="FIBRONECTIN TYPE-III DOMAIN-CONTAINING PROTEIN-RELATED"/>
    <property type="match status" value="1"/>
</dbReference>
<dbReference type="InterPro" id="IPR029167">
    <property type="entry name" value="Mug117"/>
</dbReference>
<feature type="compositionally biased region" description="Low complexity" evidence="1">
    <location>
        <begin position="1100"/>
        <end position="1115"/>
    </location>
</feature>